<keyword evidence="5" id="KW-1185">Reference proteome</keyword>
<dbReference type="GO" id="GO:0016874">
    <property type="term" value="F:ligase activity"/>
    <property type="evidence" value="ECO:0007669"/>
    <property type="project" value="UniProtKB-KW"/>
</dbReference>
<name>A0A158L0H7_9BURK</name>
<proteinExistence type="predicted"/>
<dbReference type="SUPFAM" id="SSF142433">
    <property type="entry name" value="CinA-like"/>
    <property type="match status" value="1"/>
</dbReference>
<evidence type="ECO:0000313" key="4">
    <source>
        <dbReference type="EMBL" id="SAL86745.1"/>
    </source>
</evidence>
<dbReference type="InterPro" id="IPR022310">
    <property type="entry name" value="NAD/GMP_synthase"/>
</dbReference>
<dbReference type="Proteomes" id="UP000055019">
    <property type="component" value="Unassembled WGS sequence"/>
</dbReference>
<dbReference type="EMBL" id="FCOM02000078">
    <property type="protein sequence ID" value="SAL86745.1"/>
    <property type="molecule type" value="Genomic_DNA"/>
</dbReference>
<dbReference type="Pfam" id="PF02464">
    <property type="entry name" value="CinA"/>
    <property type="match status" value="1"/>
</dbReference>
<accession>A0A158L0H7</accession>
<dbReference type="Gene3D" id="3.90.950.20">
    <property type="entry name" value="CinA-like"/>
    <property type="match status" value="1"/>
</dbReference>
<gene>
    <name evidence="4" type="ORF">AWB74_07828</name>
</gene>
<dbReference type="InterPro" id="IPR008136">
    <property type="entry name" value="CinA_C"/>
</dbReference>
<keyword evidence="1" id="KW-0436">Ligase</keyword>
<evidence type="ECO:0000313" key="5">
    <source>
        <dbReference type="Proteomes" id="UP000055019"/>
    </source>
</evidence>
<reference evidence="4" key="1">
    <citation type="submission" date="2016-01" db="EMBL/GenBank/DDBJ databases">
        <authorList>
            <person name="Peeters C."/>
        </authorList>
    </citation>
    <scope>NUCLEOTIDE SEQUENCE [LARGE SCALE GENOMIC DNA]</scope>
    <source>
        <strain evidence="4">LMG 29317</strain>
    </source>
</reference>
<dbReference type="InterPro" id="IPR036653">
    <property type="entry name" value="CinA-like_C"/>
</dbReference>
<organism evidence="4 5">
    <name type="scientific">Caballeronia arvi</name>
    <dbReference type="NCBI Taxonomy" id="1777135"/>
    <lineage>
        <taxon>Bacteria</taxon>
        <taxon>Pseudomonadati</taxon>
        <taxon>Pseudomonadota</taxon>
        <taxon>Betaproteobacteria</taxon>
        <taxon>Burkholderiales</taxon>
        <taxon>Burkholderiaceae</taxon>
        <taxon>Caballeronia</taxon>
    </lineage>
</organism>
<evidence type="ECO:0000259" key="2">
    <source>
        <dbReference type="Pfam" id="PF02464"/>
    </source>
</evidence>
<dbReference type="Pfam" id="PF02540">
    <property type="entry name" value="NAD_synthase"/>
    <property type="match status" value="1"/>
</dbReference>
<dbReference type="Gene3D" id="3.40.50.620">
    <property type="entry name" value="HUPs"/>
    <property type="match status" value="1"/>
</dbReference>
<feature type="domain" description="CinA C-terminal" evidence="2">
    <location>
        <begin position="2"/>
        <end position="94"/>
    </location>
</feature>
<feature type="domain" description="NAD/GMP synthase" evidence="3">
    <location>
        <begin position="148"/>
        <end position="234"/>
    </location>
</feature>
<dbReference type="InterPro" id="IPR014729">
    <property type="entry name" value="Rossmann-like_a/b/a_fold"/>
</dbReference>
<evidence type="ECO:0000256" key="1">
    <source>
        <dbReference type="ARBA" id="ARBA00022598"/>
    </source>
</evidence>
<evidence type="ECO:0000259" key="3">
    <source>
        <dbReference type="Pfam" id="PF02540"/>
    </source>
</evidence>
<dbReference type="GO" id="GO:0009435">
    <property type="term" value="P:NAD+ biosynthetic process"/>
    <property type="evidence" value="ECO:0007669"/>
    <property type="project" value="UniProtKB-UniPathway"/>
</dbReference>
<comment type="caution">
    <text evidence="4">The sequence shown here is derived from an EMBL/GenBank/DDBJ whole genome shotgun (WGS) entry which is preliminary data.</text>
</comment>
<dbReference type="AlphaFoldDB" id="A0A158L0H7"/>
<dbReference type="UniPathway" id="UPA00253"/>
<protein>
    <submittedName>
        <fullName evidence="4">NAD synthetase</fullName>
    </submittedName>
</protein>
<sequence length="247" mass="27514">MERYGLTSEAVAREMSEGALQQEACCADVAVSNTGVADAAPGGGPPAGTQCFAWSFRAHTGDVVTFSETKKFEGERNEVRQAAARYAISRIEHCFDQQRSRDTGEKSDPNDWRAWQRQIIDELGVIDQFDVDIEREGRVGFVRLPRSHGLRTLVLGVSGGVDSSTAGRLAQLSVERLRARKYEAHFVAERLPYGTQRDEDDARLALDFVRPDETFEVNVKGASDEMLDALERAGAQTRMICRRTEHF</sequence>
<dbReference type="SUPFAM" id="SSF52402">
    <property type="entry name" value="Adenine nucleotide alpha hydrolases-like"/>
    <property type="match status" value="1"/>
</dbReference>